<feature type="domain" description="CBS" evidence="3">
    <location>
        <begin position="84"/>
        <end position="139"/>
    </location>
</feature>
<dbReference type="STRING" id="83767.SAMN05660652_03391"/>
<evidence type="ECO:0000256" key="2">
    <source>
        <dbReference type="PROSITE-ProRule" id="PRU00703"/>
    </source>
</evidence>
<gene>
    <name evidence="4" type="ORF">SAMN05660652_03391</name>
</gene>
<dbReference type="InterPro" id="IPR046342">
    <property type="entry name" value="CBS_dom_sf"/>
</dbReference>
<sequence>MGHPRHPRIESLTVGNLLAEEVRPEAFVAPEMRIADVLARMAQHRIDALAVWDGTAVRGVFSGQTWVQGCVTGVSPGDSVSAAMLARPLSVAPGEAVSTCLSLMQTQGCQYLAVIDVGRWVGLLSVEELQAALLRHYESIFREQELDQKIMFMQGTYSC</sequence>
<evidence type="ECO:0000313" key="4">
    <source>
        <dbReference type="EMBL" id="SDI41415.1"/>
    </source>
</evidence>
<evidence type="ECO:0000313" key="5">
    <source>
        <dbReference type="Proteomes" id="UP000198607"/>
    </source>
</evidence>
<dbReference type="PROSITE" id="PS51371">
    <property type="entry name" value="CBS"/>
    <property type="match status" value="1"/>
</dbReference>
<dbReference type="PANTHER" id="PTHR43080:SF2">
    <property type="entry name" value="CBS DOMAIN-CONTAINING PROTEIN"/>
    <property type="match status" value="1"/>
</dbReference>
<dbReference type="OrthoDB" id="9807125at2"/>
<dbReference type="SUPFAM" id="SSF54631">
    <property type="entry name" value="CBS-domain pair"/>
    <property type="match status" value="1"/>
</dbReference>
<dbReference type="EMBL" id="FNCY01000018">
    <property type="protein sequence ID" value="SDI41415.1"/>
    <property type="molecule type" value="Genomic_DNA"/>
</dbReference>
<dbReference type="Gene3D" id="3.10.580.10">
    <property type="entry name" value="CBS-domain"/>
    <property type="match status" value="1"/>
</dbReference>
<dbReference type="InterPro" id="IPR000644">
    <property type="entry name" value="CBS_dom"/>
</dbReference>
<dbReference type="PANTHER" id="PTHR43080">
    <property type="entry name" value="CBS DOMAIN-CONTAINING PROTEIN CBSX3, MITOCHONDRIAL"/>
    <property type="match status" value="1"/>
</dbReference>
<dbReference type="Pfam" id="PF00571">
    <property type="entry name" value="CBS"/>
    <property type="match status" value="1"/>
</dbReference>
<keyword evidence="5" id="KW-1185">Reference proteome</keyword>
<accession>A0A1G8KDA3</accession>
<organism evidence="4 5">
    <name type="scientific">Propionivibrio dicarboxylicus</name>
    <dbReference type="NCBI Taxonomy" id="83767"/>
    <lineage>
        <taxon>Bacteria</taxon>
        <taxon>Pseudomonadati</taxon>
        <taxon>Pseudomonadota</taxon>
        <taxon>Betaproteobacteria</taxon>
        <taxon>Rhodocyclales</taxon>
        <taxon>Rhodocyclaceae</taxon>
        <taxon>Propionivibrio</taxon>
    </lineage>
</organism>
<dbReference type="RefSeq" id="WP_143009903.1">
    <property type="nucleotide sequence ID" value="NZ_FNCY01000018.1"/>
</dbReference>
<keyword evidence="1 2" id="KW-0129">CBS domain</keyword>
<dbReference type="Proteomes" id="UP000198607">
    <property type="component" value="Unassembled WGS sequence"/>
</dbReference>
<dbReference type="SMART" id="SM00116">
    <property type="entry name" value="CBS"/>
    <property type="match status" value="2"/>
</dbReference>
<proteinExistence type="predicted"/>
<evidence type="ECO:0000259" key="3">
    <source>
        <dbReference type="PROSITE" id="PS51371"/>
    </source>
</evidence>
<name>A0A1G8KDA3_9RHOO</name>
<dbReference type="AlphaFoldDB" id="A0A1G8KDA3"/>
<dbReference type="InterPro" id="IPR051257">
    <property type="entry name" value="Diverse_CBS-Domain"/>
</dbReference>
<protein>
    <submittedName>
        <fullName evidence="4">CBS domain-containing protein</fullName>
    </submittedName>
</protein>
<reference evidence="4 5" key="1">
    <citation type="submission" date="2016-10" db="EMBL/GenBank/DDBJ databases">
        <authorList>
            <person name="de Groot N.N."/>
        </authorList>
    </citation>
    <scope>NUCLEOTIDE SEQUENCE [LARGE SCALE GENOMIC DNA]</scope>
    <source>
        <strain evidence="4 5">DSM 5885</strain>
    </source>
</reference>
<evidence type="ECO:0000256" key="1">
    <source>
        <dbReference type="ARBA" id="ARBA00023122"/>
    </source>
</evidence>